<dbReference type="Pfam" id="PF01596">
    <property type="entry name" value="Methyltransf_3"/>
    <property type="match status" value="1"/>
</dbReference>
<dbReference type="AlphaFoldDB" id="A0A1H8N9P3"/>
<dbReference type="InterPro" id="IPR029063">
    <property type="entry name" value="SAM-dependent_MTases_sf"/>
</dbReference>
<dbReference type="OrthoDB" id="9799672at2"/>
<comment type="subunit">
    <text evidence="4">Homodimer.</text>
</comment>
<keyword evidence="4" id="KW-0479">Metal-binding</keyword>
<accession>A0A1H8N9P3</accession>
<dbReference type="GO" id="GO:0000287">
    <property type="term" value="F:magnesium ion binding"/>
    <property type="evidence" value="ECO:0007669"/>
    <property type="project" value="UniProtKB-UniRule"/>
</dbReference>
<dbReference type="InterPro" id="IPR002935">
    <property type="entry name" value="SAM_O-MeTrfase"/>
</dbReference>
<keyword evidence="1 4" id="KW-0489">Methyltransferase</keyword>
<feature type="binding site" evidence="4">
    <location>
        <position position="27"/>
    </location>
    <ligand>
        <name>S-adenosyl-L-methionine</name>
        <dbReference type="ChEBI" id="CHEBI:59789"/>
    </ligand>
</feature>
<evidence type="ECO:0000256" key="2">
    <source>
        <dbReference type="ARBA" id="ARBA00022679"/>
    </source>
</evidence>
<sequence length="207" mass="23120">MNSIDDKVLELLQEMRAYAVERKIPIISSAGGELLSRTVANCKPYSILEIGSAIGYSTLLMASQAAPNISIVSIEINPDRLFVARHYFERVGLLDRVQFLEGDAAQILPNLAGNFDFVFIDAAKGQYLDYLLKITNKLAPAATIVSDNVLFRGLVLSEEQPPRRYKTIVKRLREYLQFITGNPHFSTTIHAEGDGLAISYYQRGESY</sequence>
<dbReference type="InterPro" id="IPR043675">
    <property type="entry name" value="TrmR_methyltr"/>
</dbReference>
<dbReference type="HAMAP" id="MF_02217">
    <property type="entry name" value="TrmR_methyltr"/>
    <property type="match status" value="1"/>
</dbReference>
<dbReference type="RefSeq" id="WP_091743360.1">
    <property type="nucleotide sequence ID" value="NZ_FODY01000001.1"/>
</dbReference>
<comment type="catalytic activity">
    <reaction evidence="4">
        <text>5-hydroxyuridine(34) in tRNA + S-adenosyl-L-methionine = 5-methoxyuridine(34) in tRNA + S-adenosyl-L-homocysteine + H(+)</text>
        <dbReference type="Rhea" id="RHEA:60524"/>
        <dbReference type="Rhea" id="RHEA-COMP:13381"/>
        <dbReference type="Rhea" id="RHEA-COMP:15591"/>
        <dbReference type="ChEBI" id="CHEBI:15378"/>
        <dbReference type="ChEBI" id="CHEBI:57856"/>
        <dbReference type="ChEBI" id="CHEBI:59789"/>
        <dbReference type="ChEBI" id="CHEBI:136877"/>
        <dbReference type="ChEBI" id="CHEBI:143860"/>
    </reaction>
</comment>
<keyword evidence="4" id="KW-0460">Magnesium</keyword>
<keyword evidence="3 4" id="KW-0949">S-adenosyl-L-methionine</keyword>
<dbReference type="EC" id="2.1.1.-" evidence="4"/>
<feature type="binding site" evidence="4">
    <location>
        <position position="121"/>
    </location>
    <ligand>
        <name>Mg(2+)</name>
        <dbReference type="ChEBI" id="CHEBI:18420"/>
    </ligand>
</feature>
<name>A0A1H8N9P3_9FIRM</name>
<dbReference type="GO" id="GO:0008171">
    <property type="term" value="F:O-methyltransferase activity"/>
    <property type="evidence" value="ECO:0007669"/>
    <property type="project" value="InterPro"/>
</dbReference>
<evidence type="ECO:0000256" key="3">
    <source>
        <dbReference type="ARBA" id="ARBA00022691"/>
    </source>
</evidence>
<feature type="binding site" evidence="4">
    <location>
        <position position="57"/>
    </location>
    <ligand>
        <name>S-adenosyl-L-methionine</name>
        <dbReference type="ChEBI" id="CHEBI:59789"/>
    </ligand>
</feature>
<dbReference type="Proteomes" id="UP000198847">
    <property type="component" value="Unassembled WGS sequence"/>
</dbReference>
<gene>
    <name evidence="4" type="primary">trmR</name>
    <name evidence="5" type="ORF">SAMN04490178_10118</name>
</gene>
<dbReference type="CDD" id="cd02440">
    <property type="entry name" value="AdoMet_MTases"/>
    <property type="match status" value="1"/>
</dbReference>
<reference evidence="5 6" key="1">
    <citation type="submission" date="2016-10" db="EMBL/GenBank/DDBJ databases">
        <authorList>
            <person name="de Groot N.N."/>
        </authorList>
    </citation>
    <scope>NUCLEOTIDE SEQUENCE [LARGE SCALE GENOMIC DNA]</scope>
    <source>
        <strain evidence="5 6">DSM 13305</strain>
    </source>
</reference>
<feature type="binding site" evidence="4">
    <location>
        <begin position="103"/>
        <end position="104"/>
    </location>
    <ligand>
        <name>S-adenosyl-L-methionine</name>
        <dbReference type="ChEBI" id="CHEBI:59789"/>
    </ligand>
</feature>
<organism evidence="5 6">
    <name type="scientific">Propionispora vibrioides</name>
    <dbReference type="NCBI Taxonomy" id="112903"/>
    <lineage>
        <taxon>Bacteria</taxon>
        <taxon>Bacillati</taxon>
        <taxon>Bacillota</taxon>
        <taxon>Negativicutes</taxon>
        <taxon>Selenomonadales</taxon>
        <taxon>Sporomusaceae</taxon>
        <taxon>Propionispora</taxon>
    </lineage>
</organism>
<dbReference type="PANTHER" id="PTHR43836">
    <property type="entry name" value="CATECHOL O-METHYLTRANSFERASE 1-RELATED"/>
    <property type="match status" value="1"/>
</dbReference>
<feature type="binding site" evidence="4">
    <location>
        <position position="75"/>
    </location>
    <ligand>
        <name>S-adenosyl-L-methionine</name>
        <dbReference type="ChEBI" id="CHEBI:59789"/>
    </ligand>
</feature>
<dbReference type="STRING" id="112903.SAMN04490178_10118"/>
<protein>
    <recommendedName>
        <fullName evidence="4">tRNA 5-hydroxyuridine methyltransferase</fullName>
        <ecNumber evidence="4">2.1.1.-</ecNumber>
    </recommendedName>
    <alternativeName>
        <fullName evidence="4">ho5U methyltransferase</fullName>
    </alternativeName>
</protein>
<dbReference type="PANTHER" id="PTHR43836:SF2">
    <property type="entry name" value="CATECHOL O-METHYLTRANSFERASE 1-RELATED"/>
    <property type="match status" value="1"/>
</dbReference>
<dbReference type="PROSITE" id="PS51682">
    <property type="entry name" value="SAM_OMT_I"/>
    <property type="match status" value="1"/>
</dbReference>
<dbReference type="EMBL" id="FODY01000001">
    <property type="protein sequence ID" value="SEO26421.1"/>
    <property type="molecule type" value="Genomic_DNA"/>
</dbReference>
<keyword evidence="2 4" id="KW-0808">Transferase</keyword>
<keyword evidence="4" id="KW-0819">tRNA processing</keyword>
<dbReference type="SUPFAM" id="SSF53335">
    <property type="entry name" value="S-adenosyl-L-methionine-dependent methyltransferases"/>
    <property type="match status" value="1"/>
</dbReference>
<dbReference type="GO" id="GO:0016300">
    <property type="term" value="F:tRNA (uridine) methyltransferase activity"/>
    <property type="evidence" value="ECO:0007669"/>
    <property type="project" value="UniProtKB-UniRule"/>
</dbReference>
<comment type="similarity">
    <text evidence="4">Belongs to the class I-like SAM-binding methyltransferase superfamily. Cation-dependent O-methyltransferase family.</text>
</comment>
<evidence type="ECO:0000256" key="1">
    <source>
        <dbReference type="ARBA" id="ARBA00022603"/>
    </source>
</evidence>
<comment type="function">
    <text evidence="4">Catalyzes the methylation of 5-hydroxyuridine (ho5U) to form 5-methoxyuridine (mo5U) at position 34 in tRNAs.</text>
</comment>
<keyword evidence="6" id="KW-1185">Reference proteome</keyword>
<feature type="binding site" evidence="4">
    <location>
        <position position="147"/>
    </location>
    <ligand>
        <name>Mg(2+)</name>
        <dbReference type="ChEBI" id="CHEBI:18420"/>
    </ligand>
</feature>
<feature type="binding site" evidence="4">
    <location>
        <position position="121"/>
    </location>
    <ligand>
        <name>S-adenosyl-L-methionine</name>
        <dbReference type="ChEBI" id="CHEBI:59789"/>
    </ligand>
</feature>
<feature type="binding site" evidence="4">
    <location>
        <position position="148"/>
    </location>
    <ligand>
        <name>Mg(2+)</name>
        <dbReference type="ChEBI" id="CHEBI:18420"/>
    </ligand>
</feature>
<proteinExistence type="inferred from homology"/>
<evidence type="ECO:0000313" key="6">
    <source>
        <dbReference type="Proteomes" id="UP000198847"/>
    </source>
</evidence>
<dbReference type="Gene3D" id="3.40.50.150">
    <property type="entry name" value="Vaccinia Virus protein VP39"/>
    <property type="match status" value="1"/>
</dbReference>
<evidence type="ECO:0000313" key="5">
    <source>
        <dbReference type="EMBL" id="SEO26421.1"/>
    </source>
</evidence>
<dbReference type="GO" id="GO:0030488">
    <property type="term" value="P:tRNA methylation"/>
    <property type="evidence" value="ECO:0007669"/>
    <property type="project" value="UniProtKB-UniRule"/>
</dbReference>
<evidence type="ECO:0000256" key="4">
    <source>
        <dbReference type="HAMAP-Rule" id="MF_02217"/>
    </source>
</evidence>